<evidence type="ECO:0000313" key="3">
    <source>
        <dbReference type="Proteomes" id="UP000275348"/>
    </source>
</evidence>
<feature type="transmembrane region" description="Helical" evidence="1">
    <location>
        <begin position="36"/>
        <end position="52"/>
    </location>
</feature>
<name>A0A3L9MD26_9FLAO</name>
<dbReference type="AlphaFoldDB" id="A0A3L9MD26"/>
<sequence length="59" mass="6407">MALGGVITLIGFIIVGIVLGLEQLILKSIKFNPKPVWIIETIIILLLGLYLYKNGLSIG</sequence>
<keyword evidence="1" id="KW-0472">Membrane</keyword>
<dbReference type="RefSeq" id="WP_121934316.1">
    <property type="nucleotide sequence ID" value="NZ_RDOJ01000006.1"/>
</dbReference>
<protein>
    <submittedName>
        <fullName evidence="2">Uncharacterized protein</fullName>
    </submittedName>
</protein>
<keyword evidence="3" id="KW-1185">Reference proteome</keyword>
<accession>A0A3L9MD26</accession>
<reference evidence="2 3" key="1">
    <citation type="submission" date="2018-10" db="EMBL/GenBank/DDBJ databases">
        <authorList>
            <person name="Chen X."/>
        </authorList>
    </citation>
    <scope>NUCLEOTIDE SEQUENCE [LARGE SCALE GENOMIC DNA]</scope>
    <source>
        <strain evidence="2 3">YIM 102668</strain>
    </source>
</reference>
<proteinExistence type="predicted"/>
<keyword evidence="1" id="KW-0812">Transmembrane</keyword>
<evidence type="ECO:0000256" key="1">
    <source>
        <dbReference type="SAM" id="Phobius"/>
    </source>
</evidence>
<gene>
    <name evidence="2" type="ORF">EAH69_06195</name>
</gene>
<organism evidence="2 3">
    <name type="scientific">Faecalibacter macacae</name>
    <dbReference type="NCBI Taxonomy" id="1859289"/>
    <lineage>
        <taxon>Bacteria</taxon>
        <taxon>Pseudomonadati</taxon>
        <taxon>Bacteroidota</taxon>
        <taxon>Flavobacteriia</taxon>
        <taxon>Flavobacteriales</taxon>
        <taxon>Weeksellaceae</taxon>
        <taxon>Faecalibacter</taxon>
    </lineage>
</organism>
<dbReference type="Proteomes" id="UP000275348">
    <property type="component" value="Unassembled WGS sequence"/>
</dbReference>
<keyword evidence="1" id="KW-1133">Transmembrane helix</keyword>
<evidence type="ECO:0000313" key="2">
    <source>
        <dbReference type="EMBL" id="RLZ10731.1"/>
    </source>
</evidence>
<comment type="caution">
    <text evidence="2">The sequence shown here is derived from an EMBL/GenBank/DDBJ whole genome shotgun (WGS) entry which is preliminary data.</text>
</comment>
<feature type="transmembrane region" description="Helical" evidence="1">
    <location>
        <begin position="6"/>
        <end position="24"/>
    </location>
</feature>
<dbReference type="EMBL" id="RDOJ01000006">
    <property type="protein sequence ID" value="RLZ10731.1"/>
    <property type="molecule type" value="Genomic_DNA"/>
</dbReference>